<evidence type="ECO:0000313" key="4">
    <source>
        <dbReference type="Proteomes" id="UP001530400"/>
    </source>
</evidence>
<feature type="compositionally biased region" description="Polar residues" evidence="2">
    <location>
        <begin position="161"/>
        <end position="180"/>
    </location>
</feature>
<feature type="region of interest" description="Disordered" evidence="2">
    <location>
        <begin position="156"/>
        <end position="180"/>
    </location>
</feature>
<name>A0ABD3QRK8_9STRA</name>
<reference evidence="3 4" key="1">
    <citation type="submission" date="2024-10" db="EMBL/GenBank/DDBJ databases">
        <title>Updated reference genomes for cyclostephanoid diatoms.</title>
        <authorList>
            <person name="Roberts W.R."/>
            <person name="Alverson A.J."/>
        </authorList>
    </citation>
    <scope>NUCLEOTIDE SEQUENCE [LARGE SCALE GENOMIC DNA]</scope>
    <source>
        <strain evidence="3 4">AJA010-31</strain>
    </source>
</reference>
<sequence>MLKARAEDAEQKARVLSEQVEDYEHEIQCLKKDVVEMEELEKKRSEHTNCLENELHLARGTLLEATLAAAEAESTVTSLNSVIEELPKENELLHSQIHESRDSVNKELAKQNEALTAAEKEVHKWKLKCEEEQETNRSLNIDKTTAEKQIGADEEHVNDVGGNSTRFDTPNPAASSAVTPMTSGMGLINSFGNEMWHVDSEPRKELTYISKLPTRELSKTSQYDDASRELSYKPFFLQILYHRKRELFQQQQQQLFQLDIS</sequence>
<accession>A0ABD3QRK8</accession>
<protein>
    <submittedName>
        <fullName evidence="3">Uncharacterized protein</fullName>
    </submittedName>
</protein>
<gene>
    <name evidence="3" type="ORF">ACHAWO_003827</name>
</gene>
<dbReference type="Proteomes" id="UP001530400">
    <property type="component" value="Unassembled WGS sequence"/>
</dbReference>
<feature type="coiled-coil region" evidence="1">
    <location>
        <begin position="6"/>
        <end position="40"/>
    </location>
</feature>
<proteinExistence type="predicted"/>
<dbReference type="EMBL" id="JALLPJ020000081">
    <property type="protein sequence ID" value="KAL3803028.1"/>
    <property type="molecule type" value="Genomic_DNA"/>
</dbReference>
<organism evidence="3 4">
    <name type="scientific">Cyclotella atomus</name>
    <dbReference type="NCBI Taxonomy" id="382360"/>
    <lineage>
        <taxon>Eukaryota</taxon>
        <taxon>Sar</taxon>
        <taxon>Stramenopiles</taxon>
        <taxon>Ochrophyta</taxon>
        <taxon>Bacillariophyta</taxon>
        <taxon>Coscinodiscophyceae</taxon>
        <taxon>Thalassiosirophycidae</taxon>
        <taxon>Stephanodiscales</taxon>
        <taxon>Stephanodiscaceae</taxon>
        <taxon>Cyclotella</taxon>
    </lineage>
</organism>
<evidence type="ECO:0000256" key="2">
    <source>
        <dbReference type="SAM" id="MobiDB-lite"/>
    </source>
</evidence>
<dbReference type="AlphaFoldDB" id="A0ABD3QRK8"/>
<comment type="caution">
    <text evidence="3">The sequence shown here is derived from an EMBL/GenBank/DDBJ whole genome shotgun (WGS) entry which is preliminary data.</text>
</comment>
<feature type="coiled-coil region" evidence="1">
    <location>
        <begin position="101"/>
        <end position="149"/>
    </location>
</feature>
<dbReference type="SUPFAM" id="SSF57997">
    <property type="entry name" value="Tropomyosin"/>
    <property type="match status" value="1"/>
</dbReference>
<evidence type="ECO:0000256" key="1">
    <source>
        <dbReference type="SAM" id="Coils"/>
    </source>
</evidence>
<evidence type="ECO:0000313" key="3">
    <source>
        <dbReference type="EMBL" id="KAL3803028.1"/>
    </source>
</evidence>
<keyword evidence="1" id="KW-0175">Coiled coil</keyword>
<keyword evidence="4" id="KW-1185">Reference proteome</keyword>